<accession>A0A075MF58</accession>
<dbReference type="AlphaFoldDB" id="A0A075MF58"/>
<reference evidence="3" key="2">
    <citation type="submission" date="2015-11" db="EMBL/GenBank/DDBJ databases">
        <authorList>
            <person name="Xia J."/>
            <person name="Sun J."/>
            <person name="Liu Y."/>
        </authorList>
    </citation>
    <scope>NUCLEOTIDE SEQUENCE</scope>
    <source>
        <strain evidence="3">S68</strain>
        <plasmid evidence="3">pS68</plasmid>
    </source>
</reference>
<feature type="region of interest" description="Disordered" evidence="1">
    <location>
        <begin position="20"/>
        <end position="100"/>
    </location>
</feature>
<geneLocation type="plasmid" evidence="3">
    <name>pS68</name>
</geneLocation>
<dbReference type="EMBL" id="KU130396">
    <property type="protein sequence ID" value="ALT06132.1"/>
    <property type="molecule type" value="Genomic_DNA"/>
</dbReference>
<protein>
    <submittedName>
        <fullName evidence="2">Uncharacterized protein</fullName>
    </submittedName>
</protein>
<dbReference type="RefSeq" id="WP_000971636.1">
    <property type="nucleotide sequence ID" value="NZ_JABGLU010000113.1"/>
</dbReference>
<geneLocation type="plasmid" evidence="2">
    <name>pC23-89</name>
</geneLocation>
<keyword evidence="2" id="KW-0614">Plasmid</keyword>
<sequence>MMFSSVVHIFRDTGRCRASIKAGRTGGDAGAQGKPQPDAHGWRELQGEAAKPERANDRKITADGKEGPGDRSGEAYPCINASPAKMEARHSPHTALRPHN</sequence>
<evidence type="ECO:0000313" key="2">
    <source>
        <dbReference type="EMBL" id="AIF79144.1"/>
    </source>
</evidence>
<proteinExistence type="predicted"/>
<reference evidence="2" key="1">
    <citation type="journal article" date="2014" name="J. Antimicrob. Chemother.">
        <title>Nucleotide sequences of 16 transmissible plasmids identified in nine multidrug-resistant Escherichia coli isolates expressing an ESBL phenotype isolated from food-producing animals and healthy humans.</title>
        <authorList>
            <person name="Wang J."/>
            <person name="Stephan R."/>
            <person name="Power K."/>
            <person name="Yan Q."/>
            <person name="Hachler H."/>
            <person name="Fanning S."/>
        </authorList>
    </citation>
    <scope>NUCLEOTIDE SEQUENCE</scope>
    <source>
        <strain evidence="2">Chicken-23</strain>
        <plasmid evidence="2">pC23-89</plasmid>
    </source>
</reference>
<name>A0A075MF58_ECOLX</name>
<evidence type="ECO:0000313" key="3">
    <source>
        <dbReference type="EMBL" id="ALT06132.1"/>
    </source>
</evidence>
<dbReference type="EMBL" id="KJ484639">
    <property type="protein sequence ID" value="AIF79144.1"/>
    <property type="molecule type" value="Genomic_DNA"/>
</dbReference>
<evidence type="ECO:0000256" key="1">
    <source>
        <dbReference type="SAM" id="MobiDB-lite"/>
    </source>
</evidence>
<organism evidence="2">
    <name type="scientific">Escherichia coli</name>
    <dbReference type="NCBI Taxonomy" id="562"/>
    <lineage>
        <taxon>Bacteria</taxon>
        <taxon>Pseudomonadati</taxon>
        <taxon>Pseudomonadota</taxon>
        <taxon>Gammaproteobacteria</taxon>
        <taxon>Enterobacterales</taxon>
        <taxon>Enterobacteriaceae</taxon>
        <taxon>Escherichia</taxon>
    </lineage>
</organism>
<feature type="compositionally biased region" description="Basic and acidic residues" evidence="1">
    <location>
        <begin position="40"/>
        <end position="73"/>
    </location>
</feature>